<gene>
    <name evidence="1" type="ORF">AVEN_154820_1</name>
</gene>
<keyword evidence="2" id="KW-1185">Reference proteome</keyword>
<organism evidence="1 2">
    <name type="scientific">Araneus ventricosus</name>
    <name type="common">Orbweaver spider</name>
    <name type="synonym">Epeira ventricosa</name>
    <dbReference type="NCBI Taxonomy" id="182803"/>
    <lineage>
        <taxon>Eukaryota</taxon>
        <taxon>Metazoa</taxon>
        <taxon>Ecdysozoa</taxon>
        <taxon>Arthropoda</taxon>
        <taxon>Chelicerata</taxon>
        <taxon>Arachnida</taxon>
        <taxon>Araneae</taxon>
        <taxon>Araneomorphae</taxon>
        <taxon>Entelegynae</taxon>
        <taxon>Araneoidea</taxon>
        <taxon>Araneidae</taxon>
        <taxon>Araneus</taxon>
    </lineage>
</organism>
<dbReference type="AlphaFoldDB" id="A0A4Y2BWD1"/>
<proteinExistence type="predicted"/>
<name>A0A4Y2BWD1_ARAVE</name>
<protein>
    <submittedName>
        <fullName evidence="1">Uncharacterized protein</fullName>
    </submittedName>
</protein>
<accession>A0A4Y2BWD1</accession>
<dbReference type="Proteomes" id="UP000499080">
    <property type="component" value="Unassembled WGS sequence"/>
</dbReference>
<sequence length="91" mass="10381">MTQVLIVLNEIDETEGELFTFIFAELSTQTDRYIGESEQRTCYRILRRYRIANNSICAAMRKQEPPITAAATNCWGKSLTRKLGCILSSDD</sequence>
<evidence type="ECO:0000313" key="2">
    <source>
        <dbReference type="Proteomes" id="UP000499080"/>
    </source>
</evidence>
<dbReference type="EMBL" id="BGPR01000111">
    <property type="protein sequence ID" value="GBL95424.1"/>
    <property type="molecule type" value="Genomic_DNA"/>
</dbReference>
<comment type="caution">
    <text evidence="1">The sequence shown here is derived from an EMBL/GenBank/DDBJ whole genome shotgun (WGS) entry which is preliminary data.</text>
</comment>
<reference evidence="1 2" key="1">
    <citation type="journal article" date="2019" name="Sci. Rep.">
        <title>Orb-weaving spider Araneus ventricosus genome elucidates the spidroin gene catalogue.</title>
        <authorList>
            <person name="Kono N."/>
            <person name="Nakamura H."/>
            <person name="Ohtoshi R."/>
            <person name="Moran D.A.P."/>
            <person name="Shinohara A."/>
            <person name="Yoshida Y."/>
            <person name="Fujiwara M."/>
            <person name="Mori M."/>
            <person name="Tomita M."/>
            <person name="Arakawa K."/>
        </authorList>
    </citation>
    <scope>NUCLEOTIDE SEQUENCE [LARGE SCALE GENOMIC DNA]</scope>
</reference>
<evidence type="ECO:0000313" key="1">
    <source>
        <dbReference type="EMBL" id="GBL95424.1"/>
    </source>
</evidence>